<proteinExistence type="predicted"/>
<dbReference type="Proteomes" id="UP001148838">
    <property type="component" value="Unassembled WGS sequence"/>
</dbReference>
<evidence type="ECO:0000313" key="1">
    <source>
        <dbReference type="EMBL" id="KAJ4441634.1"/>
    </source>
</evidence>
<dbReference type="EMBL" id="JAJSOF020000015">
    <property type="protein sequence ID" value="KAJ4441634.1"/>
    <property type="molecule type" value="Genomic_DNA"/>
</dbReference>
<protein>
    <submittedName>
        <fullName evidence="1">Uncharacterized protein</fullName>
    </submittedName>
</protein>
<comment type="caution">
    <text evidence="1">The sequence shown here is derived from an EMBL/GenBank/DDBJ whole genome shotgun (WGS) entry which is preliminary data.</text>
</comment>
<evidence type="ECO:0000313" key="2">
    <source>
        <dbReference type="Proteomes" id="UP001148838"/>
    </source>
</evidence>
<sequence length="116" mass="13370">MRECVTDRIVVKLLNDALSTTKQKEFGIERVTLAVVYADEVNILGENPQTITENTGIYLKRLRWAGHVARMGESRKANSVLVGRSEEKRPLGRPRRKWENNIKMDLKEVEYDGRVD</sequence>
<organism evidence="1 2">
    <name type="scientific">Periplaneta americana</name>
    <name type="common">American cockroach</name>
    <name type="synonym">Blatta americana</name>
    <dbReference type="NCBI Taxonomy" id="6978"/>
    <lineage>
        <taxon>Eukaryota</taxon>
        <taxon>Metazoa</taxon>
        <taxon>Ecdysozoa</taxon>
        <taxon>Arthropoda</taxon>
        <taxon>Hexapoda</taxon>
        <taxon>Insecta</taxon>
        <taxon>Pterygota</taxon>
        <taxon>Neoptera</taxon>
        <taxon>Polyneoptera</taxon>
        <taxon>Dictyoptera</taxon>
        <taxon>Blattodea</taxon>
        <taxon>Blattoidea</taxon>
        <taxon>Blattidae</taxon>
        <taxon>Blattinae</taxon>
        <taxon>Periplaneta</taxon>
    </lineage>
</organism>
<reference evidence="1 2" key="1">
    <citation type="journal article" date="2022" name="Allergy">
        <title>Genome assembly and annotation of Periplaneta americana reveal a comprehensive cockroach allergen profile.</title>
        <authorList>
            <person name="Wang L."/>
            <person name="Xiong Q."/>
            <person name="Saelim N."/>
            <person name="Wang L."/>
            <person name="Nong W."/>
            <person name="Wan A.T."/>
            <person name="Shi M."/>
            <person name="Liu X."/>
            <person name="Cao Q."/>
            <person name="Hui J.H.L."/>
            <person name="Sookrung N."/>
            <person name="Leung T.F."/>
            <person name="Tungtrongchitr A."/>
            <person name="Tsui S.K.W."/>
        </authorList>
    </citation>
    <scope>NUCLEOTIDE SEQUENCE [LARGE SCALE GENOMIC DNA]</scope>
    <source>
        <strain evidence="1">PWHHKU_190912</strain>
    </source>
</reference>
<name>A0ABQ8T6J0_PERAM</name>
<gene>
    <name evidence="1" type="ORF">ANN_11492</name>
</gene>
<keyword evidence="2" id="KW-1185">Reference proteome</keyword>
<accession>A0ABQ8T6J0</accession>